<dbReference type="EMBL" id="JAUJDW010000034">
    <property type="protein sequence ID" value="KAK0650607.1"/>
    <property type="molecule type" value="Genomic_DNA"/>
</dbReference>
<name>A0AA39YFL3_9PEZI</name>
<gene>
    <name evidence="1" type="ORF">DIS24_g6642</name>
</gene>
<dbReference type="AlphaFoldDB" id="A0AA39YFL3"/>
<protein>
    <submittedName>
        <fullName evidence="1">Uncharacterized protein</fullName>
    </submittedName>
</protein>
<organism evidence="1 2">
    <name type="scientific">Lasiodiplodia hormozganensis</name>
    <dbReference type="NCBI Taxonomy" id="869390"/>
    <lineage>
        <taxon>Eukaryota</taxon>
        <taxon>Fungi</taxon>
        <taxon>Dikarya</taxon>
        <taxon>Ascomycota</taxon>
        <taxon>Pezizomycotina</taxon>
        <taxon>Dothideomycetes</taxon>
        <taxon>Dothideomycetes incertae sedis</taxon>
        <taxon>Botryosphaeriales</taxon>
        <taxon>Botryosphaeriaceae</taxon>
        <taxon>Lasiodiplodia</taxon>
    </lineage>
</organism>
<proteinExistence type="predicted"/>
<accession>A0AA39YFL3</accession>
<keyword evidence="2" id="KW-1185">Reference proteome</keyword>
<evidence type="ECO:0000313" key="1">
    <source>
        <dbReference type="EMBL" id="KAK0650607.1"/>
    </source>
</evidence>
<sequence>MAPFESPEQYPPTHFGYMRFYEDVSVLYRSLAEASKLNLRDLENFINLIEYDKRLYRLAIVECPVLRIPQNHDWPHPNQYKARLMRKFFDRRPLPERLIPPFPYSDASEAERAETRQQILREYLRVRSHENRAFEPGEKANIICYANYLVGE</sequence>
<evidence type="ECO:0000313" key="2">
    <source>
        <dbReference type="Proteomes" id="UP001175001"/>
    </source>
</evidence>
<reference evidence="1" key="1">
    <citation type="submission" date="2023-06" db="EMBL/GenBank/DDBJ databases">
        <title>Multi-omics analyses reveal the molecular pathogenesis toolkit of Lasiodiplodia hormozganensis, a cross-kingdom pathogen.</title>
        <authorList>
            <person name="Felix C."/>
            <person name="Meneses R."/>
            <person name="Goncalves M.F.M."/>
            <person name="Tilleman L."/>
            <person name="Duarte A.S."/>
            <person name="Jorrin-Novo J.V."/>
            <person name="Van De Peer Y."/>
            <person name="Deforce D."/>
            <person name="Van Nieuwerburgh F."/>
            <person name="Esteves A.C."/>
            <person name="Alves A."/>
        </authorList>
    </citation>
    <scope>NUCLEOTIDE SEQUENCE</scope>
    <source>
        <strain evidence="1">CBS 339.90</strain>
    </source>
</reference>
<dbReference type="Proteomes" id="UP001175001">
    <property type="component" value="Unassembled WGS sequence"/>
</dbReference>
<comment type="caution">
    <text evidence="1">The sequence shown here is derived from an EMBL/GenBank/DDBJ whole genome shotgun (WGS) entry which is preliminary data.</text>
</comment>